<evidence type="ECO:0000313" key="1">
    <source>
        <dbReference type="EMBL" id="SHI19647.1"/>
    </source>
</evidence>
<dbReference type="InterPro" id="IPR023346">
    <property type="entry name" value="Lysozyme-like_dom_sf"/>
</dbReference>
<name>A0A1M5Z5U3_9VIBR</name>
<accession>A0A1M5Z5U3</accession>
<protein>
    <submittedName>
        <fullName evidence="1">Uncharacterized protein</fullName>
    </submittedName>
</protein>
<gene>
    <name evidence="1" type="ORF">VA7868_02329</name>
</gene>
<dbReference type="RefSeq" id="WP_073603999.1">
    <property type="nucleotide sequence ID" value="NZ_FQXZ01000023.1"/>
</dbReference>
<organism evidence="1 2">
    <name type="scientific">Vibrio aerogenes CECT 7868</name>
    <dbReference type="NCBI Taxonomy" id="1216006"/>
    <lineage>
        <taxon>Bacteria</taxon>
        <taxon>Pseudomonadati</taxon>
        <taxon>Pseudomonadota</taxon>
        <taxon>Gammaproteobacteria</taxon>
        <taxon>Vibrionales</taxon>
        <taxon>Vibrionaceae</taxon>
        <taxon>Vibrio</taxon>
    </lineage>
</organism>
<dbReference type="OrthoDB" id="9815229at2"/>
<sequence length="152" mass="17675">MADFFSAFGHLIEDVFEQDAYQAGLSELPLEKLGKQAELWRYAIKSEGWHEETFDLVFRECYRDNVWQVLGGDDIQAQPIADSLFRYASFTNCHHTIRLMQAVLGMRPTGYMTPENIAYLNLIDEETFYRCFSSGKVALMPETLRHQLCELY</sequence>
<dbReference type="Gene3D" id="1.20.141.10">
    <property type="entry name" value="Chitosanase, subunit A, domain 1"/>
    <property type="match status" value="1"/>
</dbReference>
<keyword evidence="2" id="KW-1185">Reference proteome</keyword>
<evidence type="ECO:0000313" key="2">
    <source>
        <dbReference type="Proteomes" id="UP000184608"/>
    </source>
</evidence>
<dbReference type="EMBL" id="FQXZ01000023">
    <property type="protein sequence ID" value="SHI19647.1"/>
    <property type="molecule type" value="Genomic_DNA"/>
</dbReference>
<proteinExistence type="predicted"/>
<dbReference type="AlphaFoldDB" id="A0A1M5Z5U3"/>
<dbReference type="STRING" id="1216006.VA7868_02329"/>
<dbReference type="SUPFAM" id="SSF53955">
    <property type="entry name" value="Lysozyme-like"/>
    <property type="match status" value="1"/>
</dbReference>
<dbReference type="Proteomes" id="UP000184608">
    <property type="component" value="Unassembled WGS sequence"/>
</dbReference>
<reference evidence="1 2" key="1">
    <citation type="submission" date="2016-11" db="EMBL/GenBank/DDBJ databases">
        <authorList>
            <person name="Jaros S."/>
            <person name="Januszkiewicz K."/>
            <person name="Wedrychowicz H."/>
        </authorList>
    </citation>
    <scope>NUCLEOTIDE SEQUENCE [LARGE SCALE GENOMIC DNA]</scope>
    <source>
        <strain evidence="1 2">CECT 7868</strain>
    </source>
</reference>